<comment type="caution">
    <text evidence="6">The sequence shown here is derived from an EMBL/GenBank/DDBJ whole genome shotgun (WGS) entry which is preliminary data.</text>
</comment>
<evidence type="ECO:0000256" key="3">
    <source>
        <dbReference type="ARBA" id="ARBA00022963"/>
    </source>
</evidence>
<keyword evidence="7" id="KW-1185">Reference proteome</keyword>
<dbReference type="GO" id="GO:0016042">
    <property type="term" value="P:lipid catabolic process"/>
    <property type="evidence" value="ECO:0007669"/>
    <property type="project" value="UniProtKB-KW"/>
</dbReference>
<feature type="region of interest" description="Disordered" evidence="5">
    <location>
        <begin position="1"/>
        <end position="35"/>
    </location>
</feature>
<evidence type="ECO:0000313" key="6">
    <source>
        <dbReference type="EMBL" id="KAG9242444.1"/>
    </source>
</evidence>
<dbReference type="GO" id="GO:0003847">
    <property type="term" value="F:1-alkyl-2-acetylglycerophosphocholine esterase activity"/>
    <property type="evidence" value="ECO:0007669"/>
    <property type="project" value="UniProtKB-EC"/>
</dbReference>
<feature type="region of interest" description="Disordered" evidence="5">
    <location>
        <begin position="159"/>
        <end position="189"/>
    </location>
</feature>
<keyword evidence="4" id="KW-0443">Lipid metabolism</keyword>
<dbReference type="PANTHER" id="PTHR10272:SF0">
    <property type="entry name" value="PLATELET-ACTIVATING FACTOR ACETYLHYDROLASE"/>
    <property type="match status" value="1"/>
</dbReference>
<protein>
    <recommendedName>
        <fullName evidence="1">1-alkyl-2-acetylglycerophosphocholine esterase</fullName>
        <ecNumber evidence="1">3.1.1.47</ecNumber>
    </recommendedName>
</protein>
<keyword evidence="2" id="KW-0378">Hydrolase</keyword>
<reference evidence="6" key="1">
    <citation type="journal article" date="2021" name="IMA Fungus">
        <title>Genomic characterization of three marine fungi, including Emericellopsis atlantica sp. nov. with signatures of a generalist lifestyle and marine biomass degradation.</title>
        <authorList>
            <person name="Hagestad O.C."/>
            <person name="Hou L."/>
            <person name="Andersen J.H."/>
            <person name="Hansen E.H."/>
            <person name="Altermark B."/>
            <person name="Li C."/>
            <person name="Kuhnert E."/>
            <person name="Cox R.J."/>
            <person name="Crous P.W."/>
            <person name="Spatafora J.W."/>
            <person name="Lail K."/>
            <person name="Amirebrahimi M."/>
            <person name="Lipzen A."/>
            <person name="Pangilinan J."/>
            <person name="Andreopoulos W."/>
            <person name="Hayes R.D."/>
            <person name="Ng V."/>
            <person name="Grigoriev I.V."/>
            <person name="Jackson S.A."/>
            <person name="Sutton T.D.S."/>
            <person name="Dobson A.D.W."/>
            <person name="Rama T."/>
        </authorList>
    </citation>
    <scope>NUCLEOTIDE SEQUENCE</scope>
    <source>
        <strain evidence="6">TRa3180A</strain>
    </source>
</reference>
<dbReference type="Pfam" id="PF03403">
    <property type="entry name" value="PAF-AH_p_II"/>
    <property type="match status" value="1"/>
</dbReference>
<evidence type="ECO:0000256" key="1">
    <source>
        <dbReference type="ARBA" id="ARBA00013201"/>
    </source>
</evidence>
<dbReference type="Proteomes" id="UP000887226">
    <property type="component" value="Unassembled WGS sequence"/>
</dbReference>
<organism evidence="6 7">
    <name type="scientific">Calycina marina</name>
    <dbReference type="NCBI Taxonomy" id="1763456"/>
    <lineage>
        <taxon>Eukaryota</taxon>
        <taxon>Fungi</taxon>
        <taxon>Dikarya</taxon>
        <taxon>Ascomycota</taxon>
        <taxon>Pezizomycotina</taxon>
        <taxon>Leotiomycetes</taxon>
        <taxon>Helotiales</taxon>
        <taxon>Pezizellaceae</taxon>
        <taxon>Calycina</taxon>
    </lineage>
</organism>
<evidence type="ECO:0000313" key="7">
    <source>
        <dbReference type="Proteomes" id="UP000887226"/>
    </source>
</evidence>
<feature type="region of interest" description="Disordered" evidence="5">
    <location>
        <begin position="231"/>
        <end position="280"/>
    </location>
</feature>
<dbReference type="AlphaFoldDB" id="A0A9P8CCY5"/>
<dbReference type="PANTHER" id="PTHR10272">
    <property type="entry name" value="PLATELET-ACTIVATING FACTOR ACETYLHYDROLASE"/>
    <property type="match status" value="1"/>
</dbReference>
<name>A0A9P8CCY5_9HELO</name>
<dbReference type="FunFam" id="3.40.50.1820:FF:000371">
    <property type="entry name" value="Similar to platelet-activating factor acetylhydrolase"/>
    <property type="match status" value="1"/>
</dbReference>
<evidence type="ECO:0000256" key="5">
    <source>
        <dbReference type="SAM" id="MobiDB-lite"/>
    </source>
</evidence>
<dbReference type="SUPFAM" id="SSF53474">
    <property type="entry name" value="alpha/beta-Hydrolases"/>
    <property type="match status" value="1"/>
</dbReference>
<proteinExistence type="predicted"/>
<feature type="region of interest" description="Disordered" evidence="5">
    <location>
        <begin position="591"/>
        <end position="642"/>
    </location>
</feature>
<evidence type="ECO:0000256" key="4">
    <source>
        <dbReference type="ARBA" id="ARBA00023098"/>
    </source>
</evidence>
<dbReference type="Gene3D" id="3.40.50.1820">
    <property type="entry name" value="alpha/beta hydrolase"/>
    <property type="match status" value="1"/>
</dbReference>
<dbReference type="OrthoDB" id="2363873at2759"/>
<gene>
    <name evidence="6" type="ORF">BJ878DRAFT_515394</name>
</gene>
<dbReference type="EC" id="3.1.1.47" evidence="1"/>
<accession>A0A9P8CCY5</accession>
<sequence length="642" mass="71906">MAKPTPISKQACPLSRAESTPLEKPPKSRPPVGLRDRILKSSLPQYSGPYSVGLMDIEVPACSPRTFSSIKREHKHLLKLETVLFTVYYPSAIGSGHGQSPEGKKYWSRATWLPRPRIETTRGYGSFASLPSWFTLPFVWLTTAFTKIPAWRNARIAGHWPNEQNSREAGGYEVKNQKGEPPPGEPDSPCFPLMIFSHGLGGTKTTYSSICGEFASYGFVVVSLEHRDGSGPRTFINVPNRDEDSDNSGKDQRKGFSKMDYVFPKDNPMDTSPGNEKGPDHELRTAQLQLRLAEIEEAYHVMKLIHAGRGDEVAAANLRWKDENVSNQGGSSRGLKGVDWKAWESRFHLRQVTMLGHSFGGATTIEVLRYKNRFNFIGQGIIYDVWGVVIQRSKEDPKHRIDAPMLGIMSEAFMYWPDNLDSIMSLCREAKEHDALVWLMTVRGSIHLSQSDFAILYPRIASLALKMTVNSQRALDLNINASLEFLRLVMPATTSSMNRGTDEGLLDVQQLEKIPSHRRPTEEWTGFRLRIPHEAAVRLTPHWIRRHRAKKLRAEGKVVPRDPKGKALVGLQDLEGGDEVWMHVAPTKEDLERHGLGGSGLEADSNHADGDGDGDGIVDTNRTEGMSRSESLTVEQSYMERE</sequence>
<dbReference type="InterPro" id="IPR029058">
    <property type="entry name" value="AB_hydrolase_fold"/>
</dbReference>
<evidence type="ECO:0000256" key="2">
    <source>
        <dbReference type="ARBA" id="ARBA00022801"/>
    </source>
</evidence>
<keyword evidence="3" id="KW-0442">Lipid degradation</keyword>
<dbReference type="EMBL" id="MU254072">
    <property type="protein sequence ID" value="KAG9242444.1"/>
    <property type="molecule type" value="Genomic_DNA"/>
</dbReference>